<proteinExistence type="predicted"/>
<dbReference type="SUPFAM" id="SSF53807">
    <property type="entry name" value="Helical backbone' metal receptor"/>
    <property type="match status" value="1"/>
</dbReference>
<dbReference type="Proteomes" id="UP000050489">
    <property type="component" value="Unassembled WGS sequence"/>
</dbReference>
<evidence type="ECO:0000313" key="3">
    <source>
        <dbReference type="EMBL" id="OCO79874.1"/>
    </source>
</evidence>
<dbReference type="Pfam" id="PF01497">
    <property type="entry name" value="Peripla_BP_2"/>
    <property type="match status" value="1"/>
</dbReference>
<organism evidence="3 4">
    <name type="scientific">Serratia marcescens</name>
    <dbReference type="NCBI Taxonomy" id="615"/>
    <lineage>
        <taxon>Bacteria</taxon>
        <taxon>Pseudomonadati</taxon>
        <taxon>Pseudomonadota</taxon>
        <taxon>Gammaproteobacteria</taxon>
        <taxon>Enterobacterales</taxon>
        <taxon>Yersiniaceae</taxon>
        <taxon>Serratia</taxon>
    </lineage>
</organism>
<reference evidence="4" key="1">
    <citation type="submission" date="2016-04" db="EMBL/GenBank/DDBJ databases">
        <authorList>
            <person name="Osei Sekyere J."/>
            <person name="Sivertsen A."/>
            <person name="Pedersen A.T."/>
            <person name="Sundsfjord A."/>
        </authorList>
    </citation>
    <scope>NUCLEOTIDE SEQUENCE [LARGE SCALE GENOMIC DNA]</scope>
    <source>
        <strain evidence="4">945174350</strain>
    </source>
</reference>
<keyword evidence="1" id="KW-0732">Signal</keyword>
<feature type="signal peptide" evidence="1">
    <location>
        <begin position="1"/>
        <end position="19"/>
    </location>
</feature>
<evidence type="ECO:0000259" key="2">
    <source>
        <dbReference type="PROSITE" id="PS50983"/>
    </source>
</evidence>
<evidence type="ECO:0000256" key="1">
    <source>
        <dbReference type="SAM" id="SignalP"/>
    </source>
</evidence>
<dbReference type="InterPro" id="IPR050902">
    <property type="entry name" value="ABC_Transporter_SBP"/>
</dbReference>
<dbReference type="PANTHER" id="PTHR30535:SF34">
    <property type="entry name" value="MOLYBDATE-BINDING PROTEIN MOLA"/>
    <property type="match status" value="1"/>
</dbReference>
<dbReference type="RefSeq" id="WP_055317318.1">
    <property type="nucleotide sequence ID" value="NZ_CADDTT010000004.1"/>
</dbReference>
<comment type="caution">
    <text evidence="3">The sequence shown here is derived from an EMBL/GenBank/DDBJ whole genome shotgun (WGS) entry which is preliminary data.</text>
</comment>
<evidence type="ECO:0000313" key="4">
    <source>
        <dbReference type="Proteomes" id="UP000050489"/>
    </source>
</evidence>
<name>A0A2F0P714_SERMA</name>
<dbReference type="AlphaFoldDB" id="A0A2F0P714"/>
<dbReference type="PANTHER" id="PTHR30535">
    <property type="entry name" value="VITAMIN B12-BINDING PROTEIN"/>
    <property type="match status" value="1"/>
</dbReference>
<dbReference type="PROSITE" id="PS50983">
    <property type="entry name" value="FE_B12_PBP"/>
    <property type="match status" value="1"/>
</dbReference>
<dbReference type="Gene3D" id="3.40.50.1980">
    <property type="entry name" value="Nitrogenase molybdenum iron protein domain"/>
    <property type="match status" value="2"/>
</dbReference>
<accession>A0A2F0P714</accession>
<gene>
    <name evidence="3" type="ORF">AN695_0206915</name>
</gene>
<dbReference type="InterPro" id="IPR002491">
    <property type="entry name" value="ABC_transptr_periplasmic_BD"/>
</dbReference>
<feature type="domain" description="Fe/B12 periplasmic-binding" evidence="2">
    <location>
        <begin position="42"/>
        <end position="344"/>
    </location>
</feature>
<sequence>MILRLVLFIVLLTSSVAHAEQTMTPVTDLFGRTVNIKLPVQRVILGEGRQLYLVAMLDKENPAKRIVAWRKDLIQSDPATWQQYRQQFPQLEKIPTFGGREQGAFDIEQAINLKPDVIIMNMDARNAIVDSGYEAALASAGIPIVYVDFRYDPIAHIPPTVKLFGELFGQSERSEAYLKFRESELQRVTSRTLKLKNPLPKVFLERLGGYSEECCMTFGKGSFGRFTKLAGGDNIAANLAPGSFFTLNPEKVIAANPDVVILTSGNFQAFVPGGRWIPLGPGVNIDESRRKLAWFTSRPAYADSTARRNSAFFAIWHQFYNSPYDVIAIQQLARWIHPQLFADLDADDTFRRLHQEFLPVPYQSGYMVSLQKEENNHDVKSGTTPR</sequence>
<feature type="chain" id="PRO_5026116541" evidence="1">
    <location>
        <begin position="20"/>
        <end position="386"/>
    </location>
</feature>
<dbReference type="EMBL" id="LJEX02000147">
    <property type="protein sequence ID" value="OCO79874.1"/>
    <property type="molecule type" value="Genomic_DNA"/>
</dbReference>
<protein>
    <submittedName>
        <fullName evidence="3">ABC transporter substrate-binding protein</fullName>
    </submittedName>
</protein>